<feature type="domain" description="Glycosyltransferase 2-like" evidence="1">
    <location>
        <begin position="19"/>
        <end position="168"/>
    </location>
</feature>
<dbReference type="Pfam" id="PF00535">
    <property type="entry name" value="Glycos_transf_2"/>
    <property type="match status" value="1"/>
</dbReference>
<accession>A0ABY4HLV7</accession>
<evidence type="ECO:0000313" key="2">
    <source>
        <dbReference type="EMBL" id="UOX33670.1"/>
    </source>
</evidence>
<dbReference type="PANTHER" id="PTHR22916:SF3">
    <property type="entry name" value="UDP-GLCNAC:BETAGAL BETA-1,3-N-ACETYLGLUCOSAMINYLTRANSFERASE-LIKE PROTEIN 1"/>
    <property type="match status" value="1"/>
</dbReference>
<dbReference type="Gene3D" id="3.90.550.10">
    <property type="entry name" value="Spore Coat Polysaccharide Biosynthesis Protein SpsA, Chain A"/>
    <property type="match status" value="1"/>
</dbReference>
<name>A0ABY4HLV7_9FLAO</name>
<reference evidence="2" key="1">
    <citation type="submission" date="2021-12" db="EMBL/GenBank/DDBJ databases">
        <authorList>
            <person name="Cha I.-T."/>
            <person name="Lee K.-E."/>
            <person name="Park S.-J."/>
        </authorList>
    </citation>
    <scope>NUCLEOTIDE SEQUENCE</scope>
    <source>
        <strain evidence="2">YSM-43</strain>
    </source>
</reference>
<dbReference type="SUPFAM" id="SSF53448">
    <property type="entry name" value="Nucleotide-diphospho-sugar transferases"/>
    <property type="match status" value="1"/>
</dbReference>
<reference evidence="2" key="2">
    <citation type="submission" date="2022-04" db="EMBL/GenBank/DDBJ databases">
        <title>Complete Genome Sequence of Flavobacterium sediminilitoris YSM-43, Isolated from a Tidal Sediment.</title>
        <authorList>
            <person name="Lee P.A."/>
        </authorList>
    </citation>
    <scope>NUCLEOTIDE SEQUENCE</scope>
    <source>
        <strain evidence="2">YSM-43</strain>
    </source>
</reference>
<dbReference type="EC" id="2.4.-.-" evidence="2"/>
<gene>
    <name evidence="2" type="ORF">LXD69_16750</name>
</gene>
<dbReference type="EMBL" id="CP090145">
    <property type="protein sequence ID" value="UOX33670.1"/>
    <property type="molecule type" value="Genomic_DNA"/>
</dbReference>
<dbReference type="PANTHER" id="PTHR22916">
    <property type="entry name" value="GLYCOSYLTRANSFERASE"/>
    <property type="match status" value="1"/>
</dbReference>
<evidence type="ECO:0000259" key="1">
    <source>
        <dbReference type="Pfam" id="PF00535"/>
    </source>
</evidence>
<protein>
    <submittedName>
        <fullName evidence="2">Glycosyltransferase</fullName>
        <ecNumber evidence="2">2.4.-.-</ecNumber>
    </submittedName>
</protein>
<keyword evidence="2" id="KW-0328">Glycosyltransferase</keyword>
<keyword evidence="2" id="KW-0808">Transferase</keyword>
<dbReference type="RefSeq" id="WP_246916210.1">
    <property type="nucleotide sequence ID" value="NZ_CP090145.1"/>
</dbReference>
<dbReference type="InterPro" id="IPR001173">
    <property type="entry name" value="Glyco_trans_2-like"/>
</dbReference>
<keyword evidence="3" id="KW-1185">Reference proteome</keyword>
<dbReference type="Proteomes" id="UP000830454">
    <property type="component" value="Chromosome"/>
</dbReference>
<proteinExistence type="predicted"/>
<dbReference type="InterPro" id="IPR029044">
    <property type="entry name" value="Nucleotide-diphossugar_trans"/>
</dbReference>
<sequence>MDKDKNDKVINEKNNTILSIVCHSYNHENYISETIESFLNQKTDFPFEIVIHDDASTDRTPLIIKEYQEKYPQIIKAIFQSDNKYSKNINIWAEYTFPKCKGKYIALCEGDDYWSDEYKLQKQVDFLENNSNYVVCWTDYLNFNGTNYRENKFNFKLDVTTIDFDNLFNPYCTLTLTVVFKKDALDMSILSRLEYFKDNSLYMILLNKGDGAFLNFKSSVYRIHEGGVYSMKSLYFQRYSSWLNINEMYNIVTKSKTKNIEKTLKTLKRSAAFEALKMKYNGGNIDQNQEKLINSFFSNASLSVKFKYYKRIFQYRFLNKKG</sequence>
<dbReference type="GO" id="GO:0016757">
    <property type="term" value="F:glycosyltransferase activity"/>
    <property type="evidence" value="ECO:0007669"/>
    <property type="project" value="UniProtKB-KW"/>
</dbReference>
<organism evidence="2 3">
    <name type="scientific">Flavobacterium sediminilitoris</name>
    <dbReference type="NCBI Taxonomy" id="2024526"/>
    <lineage>
        <taxon>Bacteria</taxon>
        <taxon>Pseudomonadati</taxon>
        <taxon>Bacteroidota</taxon>
        <taxon>Flavobacteriia</taxon>
        <taxon>Flavobacteriales</taxon>
        <taxon>Flavobacteriaceae</taxon>
        <taxon>Flavobacterium</taxon>
    </lineage>
</organism>
<evidence type="ECO:0000313" key="3">
    <source>
        <dbReference type="Proteomes" id="UP000830454"/>
    </source>
</evidence>